<gene>
    <name evidence="2" type="ORF">LCGC14_1871780</name>
</gene>
<accession>A0A0F9G4V4</accession>
<reference evidence="2" key="1">
    <citation type="journal article" date="2015" name="Nature">
        <title>Complex archaea that bridge the gap between prokaryotes and eukaryotes.</title>
        <authorList>
            <person name="Spang A."/>
            <person name="Saw J.H."/>
            <person name="Jorgensen S.L."/>
            <person name="Zaremba-Niedzwiedzka K."/>
            <person name="Martijn J."/>
            <person name="Lind A.E."/>
            <person name="van Eijk R."/>
            <person name="Schleper C."/>
            <person name="Guy L."/>
            <person name="Ettema T.J."/>
        </authorList>
    </citation>
    <scope>NUCLEOTIDE SEQUENCE</scope>
</reference>
<feature type="non-terminal residue" evidence="2">
    <location>
        <position position="1"/>
    </location>
</feature>
<evidence type="ECO:0000259" key="1">
    <source>
        <dbReference type="Pfam" id="PF17131"/>
    </source>
</evidence>
<dbReference type="EMBL" id="LAZR01019109">
    <property type="protein sequence ID" value="KKL93733.1"/>
    <property type="molecule type" value="Genomic_DNA"/>
</dbReference>
<sequence length="236" mass="26745">LIAAAVPASIMAISAEDVIKKMEKNTVVKTARTEGLLVVNDRFGTKTSSFLSYSRGDDSMLIEFTSVEEEGMKILRTKDEIYLFFPDAEELIRMQGSALKESVMGSEMSYEDMTGGKSLLRSYSVTLEGTEEIAGEPCYRVSMTAKSRNVPYYKQVMWIDKELFIYRQVHKFSRSGKLLKEITADDIRKVSGKAVPFHMVLKDTLKKDSSTEFFIQSIEIDIHLEPGIFSLEELTW</sequence>
<dbReference type="Pfam" id="PF17131">
    <property type="entry name" value="LolA_like"/>
    <property type="match status" value="1"/>
</dbReference>
<dbReference type="CDD" id="cd16329">
    <property type="entry name" value="LolA_like"/>
    <property type="match status" value="1"/>
</dbReference>
<comment type="caution">
    <text evidence="2">The sequence shown here is derived from an EMBL/GenBank/DDBJ whole genome shotgun (WGS) entry which is preliminary data.</text>
</comment>
<name>A0A0F9G4V4_9ZZZZ</name>
<organism evidence="2">
    <name type="scientific">marine sediment metagenome</name>
    <dbReference type="NCBI Taxonomy" id="412755"/>
    <lineage>
        <taxon>unclassified sequences</taxon>
        <taxon>metagenomes</taxon>
        <taxon>ecological metagenomes</taxon>
    </lineage>
</organism>
<dbReference type="Gene3D" id="2.50.20.10">
    <property type="entry name" value="Lipoprotein localisation LolA/LolB/LppX"/>
    <property type="match status" value="1"/>
</dbReference>
<proteinExistence type="predicted"/>
<evidence type="ECO:0000313" key="2">
    <source>
        <dbReference type="EMBL" id="KKL93733.1"/>
    </source>
</evidence>
<protein>
    <recommendedName>
        <fullName evidence="1">Uncharacterized protein TP-0789 domain-containing protein</fullName>
    </recommendedName>
</protein>
<feature type="domain" description="Uncharacterized protein TP-0789" evidence="1">
    <location>
        <begin position="56"/>
        <end position="235"/>
    </location>
</feature>
<dbReference type="InterPro" id="IPR033399">
    <property type="entry name" value="TP_0789-like"/>
</dbReference>
<dbReference type="AlphaFoldDB" id="A0A0F9G4V4"/>